<dbReference type="Pfam" id="PF18759">
    <property type="entry name" value="Plavaka"/>
    <property type="match status" value="1"/>
</dbReference>
<sequence length="226" mass="26026">MAKILQPLIEAGKSSVNMICADGMVRRVFPILAAYIADHPEQCLIAYCKENRCPRCVVPHKQRGDNRQHPFRDHAQTTDILWRFSEGEEPPVQFSKYGLCPVYKPFWVNLPHCNIFACITPDILHQLHKGVIKDHLLAWVEKLIGKSALDEQFHEMSKAHGLRHFSRGISVLSQWTGGEAKEIEKILLGILISRVNFRVLKAVRALLDFTYYMQYPTRHSLRCVRP</sequence>
<organism evidence="1 2">
    <name type="scientific">Pycnoporus cinnabarinus</name>
    <name type="common">Cinnabar-red polypore</name>
    <name type="synonym">Trametes cinnabarina</name>
    <dbReference type="NCBI Taxonomy" id="5643"/>
    <lineage>
        <taxon>Eukaryota</taxon>
        <taxon>Fungi</taxon>
        <taxon>Dikarya</taxon>
        <taxon>Basidiomycota</taxon>
        <taxon>Agaricomycotina</taxon>
        <taxon>Agaricomycetes</taxon>
        <taxon>Polyporales</taxon>
        <taxon>Polyporaceae</taxon>
        <taxon>Trametes</taxon>
    </lineage>
</organism>
<dbReference type="OrthoDB" id="2796873at2759"/>
<dbReference type="AlphaFoldDB" id="A0A060SQJ0"/>
<dbReference type="EMBL" id="CCBP010000393">
    <property type="protein sequence ID" value="CDO76650.1"/>
    <property type="molecule type" value="Genomic_DNA"/>
</dbReference>
<keyword evidence="2" id="KW-1185">Reference proteome</keyword>
<protein>
    <submittedName>
        <fullName evidence="1">Uncharacterized protein</fullName>
    </submittedName>
</protein>
<dbReference type="HOGENOM" id="CLU_006344_8_0_1"/>
<dbReference type="InterPro" id="IPR041078">
    <property type="entry name" value="Plavaka"/>
</dbReference>
<dbReference type="OMA" id="HEMSKAH"/>
<reference evidence="1" key="1">
    <citation type="submission" date="2014-01" db="EMBL/GenBank/DDBJ databases">
        <title>The genome of the white-rot fungus Pycnoporus cinnabarinus: a basidiomycete model with a versatile arsenal for lignocellulosic biomass breakdown.</title>
        <authorList>
            <person name="Levasseur A."/>
            <person name="Lomascolo A."/>
            <person name="Ruiz-Duenas F.J."/>
            <person name="Uzan E."/>
            <person name="Piumi F."/>
            <person name="Kues U."/>
            <person name="Ram A.F.J."/>
            <person name="Murat C."/>
            <person name="Haon M."/>
            <person name="Benoit I."/>
            <person name="Arfi Y."/>
            <person name="Chevret D."/>
            <person name="Drula E."/>
            <person name="Kwon M.J."/>
            <person name="Gouret P."/>
            <person name="Lesage-Meessen L."/>
            <person name="Lombard V."/>
            <person name="Mariette J."/>
            <person name="Noirot C."/>
            <person name="Park J."/>
            <person name="Patyshakuliyeva A."/>
            <person name="Wieneger R.A.B."/>
            <person name="Wosten H.A.B."/>
            <person name="Martin F."/>
            <person name="Coutinho P.M."/>
            <person name="de Vries R."/>
            <person name="Martinez A.T."/>
            <person name="Klopp C."/>
            <person name="Pontarotti P."/>
            <person name="Henrissat B."/>
            <person name="Record E."/>
        </authorList>
    </citation>
    <scope>NUCLEOTIDE SEQUENCE [LARGE SCALE GENOMIC DNA]</scope>
    <source>
        <strain evidence="1">BRFM137</strain>
    </source>
</reference>
<dbReference type="STRING" id="5643.A0A060SQJ0"/>
<evidence type="ECO:0000313" key="1">
    <source>
        <dbReference type="EMBL" id="CDO76650.1"/>
    </source>
</evidence>
<comment type="caution">
    <text evidence="1">The sequence shown here is derived from an EMBL/GenBank/DDBJ whole genome shotgun (WGS) entry which is preliminary data.</text>
</comment>
<dbReference type="Proteomes" id="UP000029665">
    <property type="component" value="Unassembled WGS sequence"/>
</dbReference>
<proteinExistence type="predicted"/>
<name>A0A060SQJ0_PYCCI</name>
<gene>
    <name evidence="1" type="ORF">BN946_scf184986.g3</name>
</gene>
<accession>A0A060SQJ0</accession>
<evidence type="ECO:0000313" key="2">
    <source>
        <dbReference type="Proteomes" id="UP000029665"/>
    </source>
</evidence>